<dbReference type="Proteomes" id="UP000228934">
    <property type="component" value="Unassembled WGS sequence"/>
</dbReference>
<name>A0A2G9R7Q0_AQUCT</name>
<dbReference type="SUPFAM" id="SSF48726">
    <property type="entry name" value="Immunoglobulin"/>
    <property type="match status" value="2"/>
</dbReference>
<dbReference type="GO" id="GO:0042130">
    <property type="term" value="P:negative regulation of T cell proliferation"/>
    <property type="evidence" value="ECO:0007669"/>
    <property type="project" value="TreeGrafter"/>
</dbReference>
<keyword evidence="3 11" id="KW-0812">Transmembrane</keyword>
<dbReference type="InterPro" id="IPR003599">
    <property type="entry name" value="Ig_sub"/>
</dbReference>
<protein>
    <recommendedName>
        <fullName evidence="12">Ig-like domain-containing protein</fullName>
    </recommendedName>
</protein>
<evidence type="ECO:0000256" key="11">
    <source>
        <dbReference type="SAM" id="Phobius"/>
    </source>
</evidence>
<dbReference type="GO" id="GO:0031295">
    <property type="term" value="P:T cell costimulation"/>
    <property type="evidence" value="ECO:0007669"/>
    <property type="project" value="TreeGrafter"/>
</dbReference>
<evidence type="ECO:0000313" key="13">
    <source>
        <dbReference type="EMBL" id="PIO23906.1"/>
    </source>
</evidence>
<dbReference type="InterPro" id="IPR051713">
    <property type="entry name" value="T-cell_Activation_Regulation"/>
</dbReference>
<evidence type="ECO:0000313" key="14">
    <source>
        <dbReference type="Proteomes" id="UP000228934"/>
    </source>
</evidence>
<evidence type="ECO:0000256" key="4">
    <source>
        <dbReference type="ARBA" id="ARBA00022729"/>
    </source>
</evidence>
<dbReference type="GO" id="GO:0071222">
    <property type="term" value="P:cellular response to lipopolysaccharide"/>
    <property type="evidence" value="ECO:0007669"/>
    <property type="project" value="TreeGrafter"/>
</dbReference>
<keyword evidence="10" id="KW-0393">Immunoglobulin domain</keyword>
<feature type="domain" description="Ig-like" evidence="12">
    <location>
        <begin position="130"/>
        <end position="220"/>
    </location>
</feature>
<evidence type="ECO:0000256" key="5">
    <source>
        <dbReference type="ARBA" id="ARBA00022989"/>
    </source>
</evidence>
<evidence type="ECO:0000256" key="2">
    <source>
        <dbReference type="ARBA" id="ARBA00022475"/>
    </source>
</evidence>
<gene>
    <name evidence="13" type="ORF">AB205_0087990</name>
</gene>
<keyword evidence="7" id="KW-1015">Disulfide bond</keyword>
<dbReference type="InterPro" id="IPR013106">
    <property type="entry name" value="Ig_V-set"/>
</dbReference>
<evidence type="ECO:0000256" key="3">
    <source>
        <dbReference type="ARBA" id="ARBA00022692"/>
    </source>
</evidence>
<reference evidence="14" key="1">
    <citation type="journal article" date="2017" name="Nat. Commun.">
        <title>The North American bullfrog draft genome provides insight into hormonal regulation of long noncoding RNA.</title>
        <authorList>
            <person name="Hammond S.A."/>
            <person name="Warren R.L."/>
            <person name="Vandervalk B.P."/>
            <person name="Kucuk E."/>
            <person name="Khan H."/>
            <person name="Gibb E.A."/>
            <person name="Pandoh P."/>
            <person name="Kirk H."/>
            <person name="Zhao Y."/>
            <person name="Jones M."/>
            <person name="Mungall A.J."/>
            <person name="Coope R."/>
            <person name="Pleasance S."/>
            <person name="Moore R.A."/>
            <person name="Holt R.A."/>
            <person name="Round J.M."/>
            <person name="Ohora S."/>
            <person name="Walle B.V."/>
            <person name="Veldhoen N."/>
            <person name="Helbing C.C."/>
            <person name="Birol I."/>
        </authorList>
    </citation>
    <scope>NUCLEOTIDE SEQUENCE [LARGE SCALE GENOMIC DNA]</scope>
</reference>
<evidence type="ECO:0000256" key="6">
    <source>
        <dbReference type="ARBA" id="ARBA00023136"/>
    </source>
</evidence>
<dbReference type="EMBL" id="KV959089">
    <property type="protein sequence ID" value="PIO23906.1"/>
    <property type="molecule type" value="Genomic_DNA"/>
</dbReference>
<organism evidence="13 14">
    <name type="scientific">Aquarana catesbeiana</name>
    <name type="common">American bullfrog</name>
    <name type="synonym">Rana catesbeiana</name>
    <dbReference type="NCBI Taxonomy" id="8400"/>
    <lineage>
        <taxon>Eukaryota</taxon>
        <taxon>Metazoa</taxon>
        <taxon>Chordata</taxon>
        <taxon>Craniata</taxon>
        <taxon>Vertebrata</taxon>
        <taxon>Euteleostomi</taxon>
        <taxon>Amphibia</taxon>
        <taxon>Batrachia</taxon>
        <taxon>Anura</taxon>
        <taxon>Neobatrachia</taxon>
        <taxon>Ranoidea</taxon>
        <taxon>Ranidae</taxon>
        <taxon>Aquarana</taxon>
    </lineage>
</organism>
<dbReference type="GO" id="GO:0009897">
    <property type="term" value="C:external side of plasma membrane"/>
    <property type="evidence" value="ECO:0007669"/>
    <property type="project" value="TreeGrafter"/>
</dbReference>
<dbReference type="Pfam" id="PF22705">
    <property type="entry name" value="C2-set_3"/>
    <property type="match status" value="1"/>
</dbReference>
<keyword evidence="6 11" id="KW-0472">Membrane</keyword>
<feature type="domain" description="Ig-like" evidence="12">
    <location>
        <begin position="10"/>
        <end position="104"/>
    </location>
</feature>
<dbReference type="PANTHER" id="PTHR25466">
    <property type="entry name" value="T-LYMPHOCYTE ACTIVATION ANTIGEN"/>
    <property type="match status" value="1"/>
</dbReference>
<keyword evidence="4" id="KW-0732">Signal</keyword>
<keyword evidence="9" id="KW-0325">Glycoprotein</keyword>
<keyword evidence="8" id="KW-0675">Receptor</keyword>
<dbReference type="Gene3D" id="2.60.40.10">
    <property type="entry name" value="Immunoglobulins"/>
    <property type="match status" value="2"/>
</dbReference>
<dbReference type="Pfam" id="PF07686">
    <property type="entry name" value="V-set"/>
    <property type="match status" value="1"/>
</dbReference>
<dbReference type="OrthoDB" id="10055806at2759"/>
<dbReference type="GO" id="GO:0006955">
    <property type="term" value="P:immune response"/>
    <property type="evidence" value="ECO:0007669"/>
    <property type="project" value="TreeGrafter"/>
</dbReference>
<keyword evidence="2" id="KW-1003">Cell membrane</keyword>
<evidence type="ECO:0000256" key="1">
    <source>
        <dbReference type="ARBA" id="ARBA00004251"/>
    </source>
</evidence>
<feature type="non-terminal residue" evidence="13">
    <location>
        <position position="1"/>
    </location>
</feature>
<dbReference type="SMART" id="SM00406">
    <property type="entry name" value="IGv"/>
    <property type="match status" value="1"/>
</dbReference>
<evidence type="ECO:0000256" key="10">
    <source>
        <dbReference type="ARBA" id="ARBA00023319"/>
    </source>
</evidence>
<dbReference type="InterPro" id="IPR013783">
    <property type="entry name" value="Ig-like_fold"/>
</dbReference>
<dbReference type="InterPro" id="IPR036179">
    <property type="entry name" value="Ig-like_dom_sf"/>
</dbReference>
<dbReference type="GO" id="GO:0007166">
    <property type="term" value="P:cell surface receptor signaling pathway"/>
    <property type="evidence" value="ECO:0007669"/>
    <property type="project" value="TreeGrafter"/>
</dbReference>
<sequence length="281" mass="31040">LSSLVVWGSGEALEARLRGSVSLPCVLQQRTCPIQHLLVYWQRKLDGKDILVAGVINENLNTNLQHEEYRGRASLNLTNLSNGDFTLHLSHLLLNDSGIYDCFVFCGETSTQELLKNTTELHVTANYSTPVITSAPPNERNPELKLTCTTQGGAPKPEITWINASDGTPIHERHIHNDIYQVEDFINVTSTVTINVTSTTNFSCVILTASGNLTYVLEVTGENNETGKQYGVAPAVRNSIIMLVVLLIIAIVVVIMVLKKPFSFPTGCWRREYQQGKADSD</sequence>
<evidence type="ECO:0000259" key="12">
    <source>
        <dbReference type="PROSITE" id="PS50835"/>
    </source>
</evidence>
<keyword evidence="14" id="KW-1185">Reference proteome</keyword>
<dbReference type="PANTHER" id="PTHR25466:SF2">
    <property type="entry name" value="T-LYMPHOCYTE ACTIVATION ANTIGEN CD86"/>
    <property type="match status" value="1"/>
</dbReference>
<dbReference type="PROSITE" id="PS50835">
    <property type="entry name" value="IG_LIKE"/>
    <property type="match status" value="2"/>
</dbReference>
<proteinExistence type="predicted"/>
<dbReference type="InterPro" id="IPR007110">
    <property type="entry name" value="Ig-like_dom"/>
</dbReference>
<evidence type="ECO:0000256" key="7">
    <source>
        <dbReference type="ARBA" id="ARBA00023157"/>
    </source>
</evidence>
<evidence type="ECO:0000256" key="9">
    <source>
        <dbReference type="ARBA" id="ARBA00023180"/>
    </source>
</evidence>
<accession>A0A2G9R7Q0</accession>
<keyword evidence="5 11" id="KW-1133">Transmembrane helix</keyword>
<dbReference type="SMART" id="SM00409">
    <property type="entry name" value="IG"/>
    <property type="match status" value="1"/>
</dbReference>
<comment type="subcellular location">
    <subcellularLocation>
        <location evidence="1">Cell membrane</location>
        <topology evidence="1">Single-pass type I membrane protein</topology>
    </subcellularLocation>
</comment>
<dbReference type="GO" id="GO:0042102">
    <property type="term" value="P:positive regulation of T cell proliferation"/>
    <property type="evidence" value="ECO:0007669"/>
    <property type="project" value="TreeGrafter"/>
</dbReference>
<dbReference type="AlphaFoldDB" id="A0A2G9R7Q0"/>
<evidence type="ECO:0000256" key="8">
    <source>
        <dbReference type="ARBA" id="ARBA00023170"/>
    </source>
</evidence>
<feature type="transmembrane region" description="Helical" evidence="11">
    <location>
        <begin position="240"/>
        <end position="258"/>
    </location>
</feature>
<dbReference type="InterPro" id="IPR053896">
    <property type="entry name" value="BTN3A2-like_Ig-C"/>
</dbReference>